<evidence type="ECO:0000313" key="3">
    <source>
        <dbReference type="Proteomes" id="UP000093432"/>
    </source>
</evidence>
<accession>A0A1B8ZSR5</accession>
<proteinExistence type="predicted"/>
<organism evidence="2 3">
    <name type="scientific">Chryseobacterium arthrosphaerae</name>
    <dbReference type="NCBI Taxonomy" id="651561"/>
    <lineage>
        <taxon>Bacteria</taxon>
        <taxon>Pseudomonadati</taxon>
        <taxon>Bacteroidota</taxon>
        <taxon>Flavobacteriia</taxon>
        <taxon>Flavobacteriales</taxon>
        <taxon>Weeksellaceae</taxon>
        <taxon>Chryseobacterium group</taxon>
        <taxon>Chryseobacterium</taxon>
    </lineage>
</organism>
<dbReference type="EMBL" id="MAYG01000001">
    <property type="protein sequence ID" value="OCA74635.1"/>
    <property type="molecule type" value="Genomic_DNA"/>
</dbReference>
<evidence type="ECO:0000313" key="2">
    <source>
        <dbReference type="EMBL" id="OCA74635.1"/>
    </source>
</evidence>
<dbReference type="RefSeq" id="WP_065398623.1">
    <property type="nucleotide sequence ID" value="NZ_MAYG01000001.1"/>
</dbReference>
<dbReference type="OrthoDB" id="9955685at2"/>
<gene>
    <name evidence="2" type="ORF">BBI00_09960</name>
</gene>
<protein>
    <submittedName>
        <fullName evidence="2">Uncharacterized protein</fullName>
    </submittedName>
</protein>
<comment type="caution">
    <text evidence="2">The sequence shown here is derived from an EMBL/GenBank/DDBJ whole genome shotgun (WGS) entry which is preliminary data.</text>
</comment>
<keyword evidence="1" id="KW-0812">Transmembrane</keyword>
<feature type="transmembrane region" description="Helical" evidence="1">
    <location>
        <begin position="15"/>
        <end position="37"/>
    </location>
</feature>
<keyword evidence="1" id="KW-0472">Membrane</keyword>
<reference evidence="3" key="1">
    <citation type="submission" date="2016-07" db="EMBL/GenBank/DDBJ databases">
        <authorList>
            <person name="Florea S."/>
            <person name="Webb J.S."/>
            <person name="Jaromczyk J."/>
            <person name="Schardl C.L."/>
        </authorList>
    </citation>
    <scope>NUCLEOTIDE SEQUENCE [LARGE SCALE GENOMIC DNA]</scope>
    <source>
        <strain evidence="3">CC-VM-7</strain>
    </source>
</reference>
<keyword evidence="1" id="KW-1133">Transmembrane helix</keyword>
<feature type="transmembrane region" description="Helical" evidence="1">
    <location>
        <begin position="134"/>
        <end position="154"/>
    </location>
</feature>
<sequence>MINGLFNFFSDYDKLFYWLLLLTSWFLSADIVAVLFLNKSVEEIFTMSNISDILIVFIFHIIFILTSSIVYRFFAFISLFIPKVFIRENDFDYKKGYYSYSEILNKAVQTNNQTMYNFYKDCKNGASNRENRKYLCFTTILLFILALVLEDSYLRLAYENYKNGSLLKTIIISIIVLFDLLGLFVIFHEEHDLEYTSIKKEEITNK</sequence>
<dbReference type="Proteomes" id="UP000093432">
    <property type="component" value="Unassembled WGS sequence"/>
</dbReference>
<feature type="transmembrane region" description="Helical" evidence="1">
    <location>
        <begin position="166"/>
        <end position="187"/>
    </location>
</feature>
<dbReference type="AlphaFoldDB" id="A0A1B8ZSR5"/>
<name>A0A1B8ZSR5_9FLAO</name>
<evidence type="ECO:0000256" key="1">
    <source>
        <dbReference type="SAM" id="Phobius"/>
    </source>
</evidence>